<dbReference type="Proteomes" id="UP000245884">
    <property type="component" value="Unassembled WGS sequence"/>
</dbReference>
<feature type="compositionally biased region" description="Basic and acidic residues" evidence="2">
    <location>
        <begin position="465"/>
        <end position="476"/>
    </location>
</feature>
<dbReference type="AlphaFoldDB" id="A0A316V036"/>
<feature type="compositionally biased region" description="Basic and acidic residues" evidence="2">
    <location>
        <begin position="236"/>
        <end position="251"/>
    </location>
</feature>
<name>A0A316V036_9BASI</name>
<evidence type="ECO:0008006" key="5">
    <source>
        <dbReference type="Google" id="ProtNLM"/>
    </source>
</evidence>
<gene>
    <name evidence="3" type="ORF">BDZ90DRAFT_112931</name>
</gene>
<feature type="region of interest" description="Disordered" evidence="2">
    <location>
        <begin position="806"/>
        <end position="899"/>
    </location>
</feature>
<dbReference type="GeneID" id="37025057"/>
<feature type="compositionally biased region" description="Basic and acidic residues" evidence="2">
    <location>
        <begin position="856"/>
        <end position="899"/>
    </location>
</feature>
<feature type="region of interest" description="Disordered" evidence="2">
    <location>
        <begin position="551"/>
        <end position="586"/>
    </location>
</feature>
<evidence type="ECO:0000256" key="2">
    <source>
        <dbReference type="SAM" id="MobiDB-lite"/>
    </source>
</evidence>
<feature type="region of interest" description="Disordered" evidence="2">
    <location>
        <begin position="215"/>
        <end position="370"/>
    </location>
</feature>
<feature type="compositionally biased region" description="Low complexity" evidence="2">
    <location>
        <begin position="215"/>
        <end position="235"/>
    </location>
</feature>
<evidence type="ECO:0000313" key="3">
    <source>
        <dbReference type="EMBL" id="PWN29533.1"/>
    </source>
</evidence>
<reference evidence="3 4" key="1">
    <citation type="journal article" date="2018" name="Mol. Biol. Evol.">
        <title>Broad Genomic Sampling Reveals a Smut Pathogenic Ancestry of the Fungal Clade Ustilaginomycotina.</title>
        <authorList>
            <person name="Kijpornyongpan T."/>
            <person name="Mondo S.J."/>
            <person name="Barry K."/>
            <person name="Sandor L."/>
            <person name="Lee J."/>
            <person name="Lipzen A."/>
            <person name="Pangilinan J."/>
            <person name="LaButti K."/>
            <person name="Hainaut M."/>
            <person name="Henrissat B."/>
            <person name="Grigoriev I.V."/>
            <person name="Spatafora J.W."/>
            <person name="Aime M.C."/>
        </authorList>
    </citation>
    <scope>NUCLEOTIDE SEQUENCE [LARGE SCALE GENOMIC DNA]</scope>
    <source>
        <strain evidence="3 4">MCA 5214</strain>
    </source>
</reference>
<feature type="region of interest" description="Disordered" evidence="2">
    <location>
        <begin position="492"/>
        <end position="534"/>
    </location>
</feature>
<keyword evidence="1" id="KW-0175">Coiled coil</keyword>
<accession>A0A316V036</accession>
<feature type="compositionally biased region" description="Basic and acidic residues" evidence="2">
    <location>
        <begin position="148"/>
        <end position="159"/>
    </location>
</feature>
<feature type="region of interest" description="Disordered" evidence="2">
    <location>
        <begin position="419"/>
        <end position="476"/>
    </location>
</feature>
<feature type="compositionally biased region" description="Acidic residues" evidence="2">
    <location>
        <begin position="419"/>
        <end position="447"/>
    </location>
</feature>
<feature type="compositionally biased region" description="Basic residues" evidence="2">
    <location>
        <begin position="50"/>
        <end position="65"/>
    </location>
</feature>
<dbReference type="RefSeq" id="XP_025364145.1">
    <property type="nucleotide sequence ID" value="XM_025503234.1"/>
</dbReference>
<feature type="compositionally biased region" description="Low complexity" evidence="2">
    <location>
        <begin position="521"/>
        <end position="533"/>
    </location>
</feature>
<feature type="compositionally biased region" description="Polar residues" evidence="2">
    <location>
        <begin position="567"/>
        <end position="582"/>
    </location>
</feature>
<feature type="compositionally biased region" description="Low complexity" evidence="2">
    <location>
        <begin position="756"/>
        <end position="777"/>
    </location>
</feature>
<keyword evidence="4" id="KW-1185">Reference proteome</keyword>
<feature type="compositionally biased region" description="Low complexity" evidence="2">
    <location>
        <begin position="353"/>
        <end position="370"/>
    </location>
</feature>
<feature type="compositionally biased region" description="Low complexity" evidence="2">
    <location>
        <begin position="719"/>
        <end position="745"/>
    </location>
</feature>
<feature type="compositionally biased region" description="Low complexity" evidence="2">
    <location>
        <begin position="835"/>
        <end position="844"/>
    </location>
</feature>
<feature type="coiled-coil region" evidence="1">
    <location>
        <begin position="378"/>
        <end position="405"/>
    </location>
</feature>
<feature type="compositionally biased region" description="Low complexity" evidence="2">
    <location>
        <begin position="674"/>
        <end position="685"/>
    </location>
</feature>
<feature type="compositionally biased region" description="Polar residues" evidence="2">
    <location>
        <begin position="110"/>
        <end position="121"/>
    </location>
</feature>
<evidence type="ECO:0000256" key="1">
    <source>
        <dbReference type="SAM" id="Coils"/>
    </source>
</evidence>
<feature type="compositionally biased region" description="Polar residues" evidence="2">
    <location>
        <begin position="686"/>
        <end position="702"/>
    </location>
</feature>
<feature type="region of interest" description="Disordered" evidence="2">
    <location>
        <begin position="610"/>
        <end position="779"/>
    </location>
</feature>
<sequence length="924" mass="97621">MPATRSKRRTMAAAADVDMSLLPDGDGPAIGDGSMTMLMDQSLRFSPVKGGKRARKGLMPQKRKSFQQNEEKQGQLDDLDDAELSRLAWGEAASSGPQEGTAAKHEQVHSPFSSPAGSQAQDLPLAAFSPNVEVRRKRSPRKTATPKFDTEGWSSHDDLAADETLAAANAPLPEPVKRPAPVAHVASVSQALPPPASKLPTRAKPRATSIAALVAGARAAKASSSSSSSSSSQHQQQEKKEGREERRKRLGLDVPPATAATGSTHQANAASSSPAPSSPPKRKLTSLLSFSPSKGKNIAPVPVGNLDRAATASSSSDLMSSSPLRRKEKRQGPERSSDLLSLMGKTSSPQKHATAGVARTTASAAAEPTAAVERFSDIAEDEKEHHRIEEDIEEVEEVVEQETAAVLEGAELAEVEMELDATSEAQEQDDLEVKDDMTAEEAIDEQEGGERTSIHGDAEEAEQELDVKAEQFDEHVEDDVHVPFAVPQQEPAAAGIEEVPSPAAAIIGTPASSRPRRRSSRLSSSALTGSASTNDLATALSQAETKVAIESAAVATSKPPATRRTRSSMTHSASTGGKSSRQAIAARDAKLAVAESKATRVYRERKAAAAAAAAAEEAREVARPATLSASADMSKAIIGSSSPAKRTKVTRSAVALPAAKEEAIDAKPTRRTAGRAALGKGKAGTQRQTASRAGSANQSTPTDLDVPAGYRVTSTGQLVPTAASSTATVPSASSRTRRTAPVASSVSYTPSAAHFSSLLSATEASATSSSSRALGAGDVPAYLARRREEVQREVDDELARRIEKARRDELARSGARGSSSRFAHLPPALMGPKGSSSSSRTAAPAPAPPSALSQRLESRRAWETSRRARDALVEAERAAAREERERLEAEELRKERERRCPRANPVPEEIYGTVKRERIGRRRE</sequence>
<feature type="compositionally biased region" description="Low complexity" evidence="2">
    <location>
        <begin position="162"/>
        <end position="171"/>
    </location>
</feature>
<feature type="region of interest" description="Disordered" evidence="2">
    <location>
        <begin position="45"/>
        <end position="178"/>
    </location>
</feature>
<feature type="compositionally biased region" description="Basic and acidic residues" evidence="2">
    <location>
        <begin position="448"/>
        <end position="458"/>
    </location>
</feature>
<organism evidence="3 4">
    <name type="scientific">Jaminaea rosea</name>
    <dbReference type="NCBI Taxonomy" id="1569628"/>
    <lineage>
        <taxon>Eukaryota</taxon>
        <taxon>Fungi</taxon>
        <taxon>Dikarya</taxon>
        <taxon>Basidiomycota</taxon>
        <taxon>Ustilaginomycotina</taxon>
        <taxon>Exobasidiomycetes</taxon>
        <taxon>Microstromatales</taxon>
        <taxon>Microstromatales incertae sedis</taxon>
        <taxon>Jaminaea</taxon>
    </lineage>
</organism>
<proteinExistence type="predicted"/>
<protein>
    <recommendedName>
        <fullName evidence="5">TPX2 C-terminal domain-containing protein</fullName>
    </recommendedName>
</protein>
<dbReference type="EMBL" id="KZ819663">
    <property type="protein sequence ID" value="PWN29533.1"/>
    <property type="molecule type" value="Genomic_DNA"/>
</dbReference>
<feature type="compositionally biased region" description="Low complexity" evidence="2">
    <location>
        <begin position="313"/>
        <end position="322"/>
    </location>
</feature>
<feature type="compositionally biased region" description="Basic and acidic residues" evidence="2">
    <location>
        <begin position="659"/>
        <end position="668"/>
    </location>
</feature>
<evidence type="ECO:0000313" key="4">
    <source>
        <dbReference type="Proteomes" id="UP000245884"/>
    </source>
</evidence>
<feature type="compositionally biased region" description="Low complexity" evidence="2">
    <location>
        <begin position="812"/>
        <end position="821"/>
    </location>
</feature>